<evidence type="ECO:0000313" key="5">
    <source>
        <dbReference type="Proteomes" id="UP001431010"/>
    </source>
</evidence>
<keyword evidence="5" id="KW-1185">Reference proteome</keyword>
<name>A0ABY3R5V9_9BRAD</name>
<dbReference type="Pfam" id="PF02371">
    <property type="entry name" value="Transposase_20"/>
    <property type="match status" value="1"/>
</dbReference>
<gene>
    <name evidence="4" type="ORF">LQG66_22765</name>
</gene>
<dbReference type="InterPro" id="IPR047650">
    <property type="entry name" value="Transpos_IS110"/>
</dbReference>
<evidence type="ECO:0000259" key="2">
    <source>
        <dbReference type="Pfam" id="PF01548"/>
    </source>
</evidence>
<dbReference type="PANTHER" id="PTHR33055">
    <property type="entry name" value="TRANSPOSASE FOR INSERTION SEQUENCE ELEMENT IS1111A"/>
    <property type="match status" value="1"/>
</dbReference>
<dbReference type="InterPro" id="IPR002525">
    <property type="entry name" value="Transp_IS110-like_N"/>
</dbReference>
<dbReference type="InterPro" id="IPR003346">
    <property type="entry name" value="Transposase_20"/>
</dbReference>
<feature type="domain" description="Transposase IS110-like N-terminal" evidence="2">
    <location>
        <begin position="9"/>
        <end position="151"/>
    </location>
</feature>
<evidence type="ECO:0000256" key="1">
    <source>
        <dbReference type="SAM" id="Coils"/>
    </source>
</evidence>
<feature type="domain" description="Transposase IS116/IS110/IS902 C-terminal" evidence="3">
    <location>
        <begin position="192"/>
        <end position="277"/>
    </location>
</feature>
<protein>
    <submittedName>
        <fullName evidence="4">IS110 family transposase</fullName>
    </submittedName>
</protein>
<dbReference type="NCBIfam" id="NF033542">
    <property type="entry name" value="transpos_IS110"/>
    <property type="match status" value="1"/>
</dbReference>
<sequence length="321" mass="35038">MTQIANGVAGIDVAKDKVDGCIRSLGLRQTFPSTPHGHRQLLTLLRKHKVNKAVMEASGGYEREWAKVLRQAGIEVRIVDPKRVRNFALSAGRLAKNDTIDAEMIAWFAETFNDAPSQTYDAAREELAGLVKARKNLMDLKTRLQNQNEHVVPGLAQKAHSQVLKTLAAQIAKLEAAISAKVKATPEFAKRAEIIETVPGLAGTTSAILIAGAPELGKVSDEIAAALIGVAPYDDDSGKRRGERHIKGGRRWVRNSLFLPCLGAATQHNPVLKAYYERLTAKGKEPKVALIACMRKLIIILNTMIARGEKWNPKPPRVAVS</sequence>
<feature type="coiled-coil region" evidence="1">
    <location>
        <begin position="120"/>
        <end position="150"/>
    </location>
</feature>
<evidence type="ECO:0000313" key="4">
    <source>
        <dbReference type="EMBL" id="UFZ02118.1"/>
    </source>
</evidence>
<keyword evidence="1" id="KW-0175">Coiled coil</keyword>
<dbReference type="PANTHER" id="PTHR33055:SF13">
    <property type="entry name" value="TRANSPOSASE"/>
    <property type="match status" value="1"/>
</dbReference>
<accession>A0ABY3R5V9</accession>
<dbReference type="Proteomes" id="UP001431010">
    <property type="component" value="Chromosome"/>
</dbReference>
<evidence type="ECO:0000259" key="3">
    <source>
        <dbReference type="Pfam" id="PF02371"/>
    </source>
</evidence>
<reference evidence="4" key="1">
    <citation type="journal article" date="2024" name="Antonie Van Leeuwenhoek">
        <title>Bradyrhizobium ontarionense sp. nov., a novel bacterial symbiont isolated from Aeschynomene indica (Indian jointvetch), harbours photosynthesis, nitrogen fixation and nitrous oxide (N2O) reductase genes.</title>
        <authorList>
            <person name="Bromfield E.S.P."/>
            <person name="Cloutier S."/>
        </authorList>
    </citation>
    <scope>NUCLEOTIDE SEQUENCE</scope>
    <source>
        <strain evidence="4">A19</strain>
    </source>
</reference>
<dbReference type="Pfam" id="PF01548">
    <property type="entry name" value="DEDD_Tnp_IS110"/>
    <property type="match status" value="1"/>
</dbReference>
<proteinExistence type="predicted"/>
<dbReference type="EMBL" id="CP088156">
    <property type="protein sequence ID" value="UFZ02118.1"/>
    <property type="molecule type" value="Genomic_DNA"/>
</dbReference>
<organism evidence="4 5">
    <name type="scientific">Bradyrhizobium ontarionense</name>
    <dbReference type="NCBI Taxonomy" id="2898149"/>
    <lineage>
        <taxon>Bacteria</taxon>
        <taxon>Pseudomonadati</taxon>
        <taxon>Pseudomonadota</taxon>
        <taxon>Alphaproteobacteria</taxon>
        <taxon>Hyphomicrobiales</taxon>
        <taxon>Nitrobacteraceae</taxon>
        <taxon>Bradyrhizobium</taxon>
    </lineage>
</organism>
<dbReference type="RefSeq" id="WP_231317910.1">
    <property type="nucleotide sequence ID" value="NZ_CP088156.1"/>
</dbReference>